<evidence type="ECO:0000256" key="4">
    <source>
        <dbReference type="PROSITE-ProRule" id="PRU00335"/>
    </source>
</evidence>
<feature type="DNA-binding region" description="H-T-H motif" evidence="4">
    <location>
        <begin position="48"/>
        <end position="67"/>
    </location>
</feature>
<dbReference type="PRINTS" id="PR00455">
    <property type="entry name" value="HTHTETR"/>
</dbReference>
<dbReference type="PROSITE" id="PS50977">
    <property type="entry name" value="HTH_TETR_2"/>
    <property type="match status" value="1"/>
</dbReference>
<dbReference type="GO" id="GO:0003700">
    <property type="term" value="F:DNA-binding transcription factor activity"/>
    <property type="evidence" value="ECO:0007669"/>
    <property type="project" value="TreeGrafter"/>
</dbReference>
<evidence type="ECO:0000256" key="5">
    <source>
        <dbReference type="SAM" id="MobiDB-lite"/>
    </source>
</evidence>
<feature type="compositionally biased region" description="Low complexity" evidence="5">
    <location>
        <begin position="1"/>
        <end position="14"/>
    </location>
</feature>
<name>A0A4Y3QWY2_STRCI</name>
<dbReference type="PANTHER" id="PTHR30055">
    <property type="entry name" value="HTH-TYPE TRANSCRIPTIONAL REGULATOR RUTR"/>
    <property type="match status" value="1"/>
</dbReference>
<evidence type="ECO:0000256" key="2">
    <source>
        <dbReference type="ARBA" id="ARBA00023125"/>
    </source>
</evidence>
<dbReference type="GO" id="GO:0000976">
    <property type="term" value="F:transcription cis-regulatory region binding"/>
    <property type="evidence" value="ECO:0007669"/>
    <property type="project" value="TreeGrafter"/>
</dbReference>
<dbReference type="InterPro" id="IPR036271">
    <property type="entry name" value="Tet_transcr_reg_TetR-rel_C_sf"/>
</dbReference>
<dbReference type="OrthoDB" id="3192968at2"/>
<dbReference type="Pfam" id="PF00440">
    <property type="entry name" value="TetR_N"/>
    <property type="match status" value="1"/>
</dbReference>
<dbReference type="PANTHER" id="PTHR30055:SF234">
    <property type="entry name" value="HTH-TYPE TRANSCRIPTIONAL REGULATOR BETI"/>
    <property type="match status" value="1"/>
</dbReference>
<evidence type="ECO:0000256" key="3">
    <source>
        <dbReference type="ARBA" id="ARBA00023163"/>
    </source>
</evidence>
<dbReference type="Proteomes" id="UP000319210">
    <property type="component" value="Unassembled WGS sequence"/>
</dbReference>
<organism evidence="7 8">
    <name type="scientific">Streptomyces cacaoi</name>
    <dbReference type="NCBI Taxonomy" id="1898"/>
    <lineage>
        <taxon>Bacteria</taxon>
        <taxon>Bacillati</taxon>
        <taxon>Actinomycetota</taxon>
        <taxon>Actinomycetes</taxon>
        <taxon>Kitasatosporales</taxon>
        <taxon>Streptomycetaceae</taxon>
        <taxon>Streptomyces</taxon>
    </lineage>
</organism>
<sequence length="222" mass="24283">MSQATASRAATARRGVGVPKARADAARNRERILHAAREAFVAHGAEASLDEIARSAGVGNATLYRHFPDRDVLVHGVMHFVTDRIVELGEQALRESAEPFEALACFVRGAAEERIGALCPMLSDRFDPDEPENLASRRRVEQLTQELLRRGQEAAQVRADIGVGDVMVALSQLTRPLPGVRCGQLDRFTARHLQLYLDGLRAPAPSRLPGHAATLEELRPDD</sequence>
<dbReference type="SUPFAM" id="SSF46689">
    <property type="entry name" value="Homeodomain-like"/>
    <property type="match status" value="1"/>
</dbReference>
<dbReference type="SUPFAM" id="SSF48498">
    <property type="entry name" value="Tetracyclin repressor-like, C-terminal domain"/>
    <property type="match status" value="1"/>
</dbReference>
<dbReference type="InterPro" id="IPR001647">
    <property type="entry name" value="HTH_TetR"/>
</dbReference>
<dbReference type="Gene3D" id="1.10.357.10">
    <property type="entry name" value="Tetracycline Repressor, domain 2"/>
    <property type="match status" value="1"/>
</dbReference>
<reference evidence="7 8" key="1">
    <citation type="submission" date="2019-06" db="EMBL/GenBank/DDBJ databases">
        <title>Whole genome shotgun sequence of Streptomyces cacaoi subsp. cacaoi NBRC 12748.</title>
        <authorList>
            <person name="Hosoyama A."/>
            <person name="Uohara A."/>
            <person name="Ohji S."/>
            <person name="Ichikawa N."/>
        </authorList>
    </citation>
    <scope>NUCLEOTIDE SEQUENCE [LARGE SCALE GENOMIC DNA]</scope>
    <source>
        <strain evidence="7 8">NBRC 12748</strain>
    </source>
</reference>
<keyword evidence="2 4" id="KW-0238">DNA-binding</keyword>
<keyword evidence="1" id="KW-0805">Transcription regulation</keyword>
<accession>A0A4Y3QWY2</accession>
<dbReference type="EMBL" id="BJMM01000007">
    <property type="protein sequence ID" value="GEB49479.1"/>
    <property type="molecule type" value="Genomic_DNA"/>
</dbReference>
<feature type="region of interest" description="Disordered" evidence="5">
    <location>
        <begin position="1"/>
        <end position="22"/>
    </location>
</feature>
<comment type="caution">
    <text evidence="7">The sequence shown here is derived from an EMBL/GenBank/DDBJ whole genome shotgun (WGS) entry which is preliminary data.</text>
</comment>
<dbReference type="Pfam" id="PF21597">
    <property type="entry name" value="TetR_C_43"/>
    <property type="match status" value="1"/>
</dbReference>
<evidence type="ECO:0000313" key="8">
    <source>
        <dbReference type="Proteomes" id="UP000319210"/>
    </source>
</evidence>
<keyword evidence="3" id="KW-0804">Transcription</keyword>
<feature type="domain" description="HTH tetR-type" evidence="6">
    <location>
        <begin position="26"/>
        <end position="85"/>
    </location>
</feature>
<keyword evidence="8" id="KW-1185">Reference proteome</keyword>
<gene>
    <name evidence="7" type="ORF">SCA03_20300</name>
</gene>
<evidence type="ECO:0000256" key="1">
    <source>
        <dbReference type="ARBA" id="ARBA00023015"/>
    </source>
</evidence>
<proteinExistence type="predicted"/>
<evidence type="ECO:0000259" key="6">
    <source>
        <dbReference type="PROSITE" id="PS50977"/>
    </source>
</evidence>
<dbReference type="InterPro" id="IPR009057">
    <property type="entry name" value="Homeodomain-like_sf"/>
</dbReference>
<dbReference type="InterPro" id="IPR050109">
    <property type="entry name" value="HTH-type_TetR-like_transc_reg"/>
</dbReference>
<dbReference type="AlphaFoldDB" id="A0A4Y3QWY2"/>
<dbReference type="RefSeq" id="WP_086815698.1">
    <property type="nucleotide sequence ID" value="NZ_BJMM01000007.1"/>
</dbReference>
<dbReference type="InterPro" id="IPR049445">
    <property type="entry name" value="TetR_SbtR-like_C"/>
</dbReference>
<protein>
    <submittedName>
        <fullName evidence="7">TetR family transcriptional regulator</fullName>
    </submittedName>
</protein>
<evidence type="ECO:0000313" key="7">
    <source>
        <dbReference type="EMBL" id="GEB49479.1"/>
    </source>
</evidence>